<evidence type="ECO:0000259" key="2">
    <source>
        <dbReference type="Pfam" id="PF09557"/>
    </source>
</evidence>
<evidence type="ECO:0000313" key="3">
    <source>
        <dbReference type="EMBL" id="NEX60377.1"/>
    </source>
</evidence>
<dbReference type="AlphaFoldDB" id="A0A6B3SHN5"/>
<comment type="caution">
    <text evidence="3">The sequence shown here is derived from an EMBL/GenBank/DDBJ whole genome shotgun (WGS) entry which is preliminary data.</text>
</comment>
<dbReference type="Proteomes" id="UP000482155">
    <property type="component" value="Unassembled WGS sequence"/>
</dbReference>
<proteinExistence type="predicted"/>
<feature type="compositionally biased region" description="Low complexity" evidence="1">
    <location>
        <begin position="52"/>
        <end position="78"/>
    </location>
</feature>
<feature type="domain" description="DUF2382" evidence="2">
    <location>
        <begin position="210"/>
        <end position="320"/>
    </location>
</feature>
<dbReference type="EMBL" id="JAAIVB010000012">
    <property type="protein sequence ID" value="NEX60377.1"/>
    <property type="molecule type" value="Genomic_DNA"/>
</dbReference>
<dbReference type="InterPro" id="IPR052967">
    <property type="entry name" value="Stress_Response_Assoc"/>
</dbReference>
<evidence type="ECO:0000256" key="1">
    <source>
        <dbReference type="SAM" id="MobiDB-lite"/>
    </source>
</evidence>
<dbReference type="Pfam" id="PF09557">
    <property type="entry name" value="DUF2382"/>
    <property type="match status" value="1"/>
</dbReference>
<reference evidence="3 4" key="1">
    <citation type="submission" date="2020-02" db="EMBL/GenBank/DDBJ databases">
        <authorList>
            <person name="Kim M.K."/>
        </authorList>
    </citation>
    <scope>NUCLEOTIDE SEQUENCE [LARGE SCALE GENOMIC DNA]</scope>
    <source>
        <strain evidence="3 4">17J57-3</strain>
    </source>
</reference>
<name>A0A6B3SHN5_9BURK</name>
<sequence>MTGDDTSDVRTDRLSSGGHAVVGVYDNASDAQSAVQALESAGIPRSSIELNTDATGTYGATDTTLGTAASASRTSATTRLDDSTTVDGQHERGSGIGNFFRSLFGMDDDVRREDHDVYNESLRRGSQVLTVEARDDDEAERITDILSRYNPVDIDDRASHWRQQGWSGYDASAPRFSQDEIQRDRDSYLQARAGRDTTRDTTQTGESARIPVVEEQLKVGKRQIERGGIRVYQRVRETPVHETVELREEHVRVERRPVDKKATEADIAAFKDKSVELRETAEEAVVSKTARVVEEVVVNKEATQRTEQINDTVRRTDVEVEKLGASDTRRTAGVVDDDAYRRHWQSTYGSAGGSYEDYDAAYRYGSSMAGNDRYKNYRWEDVEPQVRSDWESNHPESTWDKVKDAVRYGAERVTGNRGH</sequence>
<feature type="region of interest" description="Disordered" evidence="1">
    <location>
        <begin position="52"/>
        <end position="93"/>
    </location>
</feature>
<gene>
    <name evidence="3" type="ORF">G3574_04740</name>
</gene>
<evidence type="ECO:0000313" key="4">
    <source>
        <dbReference type="Proteomes" id="UP000482155"/>
    </source>
</evidence>
<keyword evidence="4" id="KW-1185">Reference proteome</keyword>
<accession>A0A6B3SHN5</accession>
<dbReference type="PANTHER" id="PTHR38463:SF1">
    <property type="entry name" value="STRESS RESPONSE PROTEIN YSNF"/>
    <property type="match status" value="1"/>
</dbReference>
<organism evidence="3 4">
    <name type="scientific">Noviherbaspirillum galbum</name>
    <dbReference type="NCBI Taxonomy" id="2709383"/>
    <lineage>
        <taxon>Bacteria</taxon>
        <taxon>Pseudomonadati</taxon>
        <taxon>Pseudomonadota</taxon>
        <taxon>Betaproteobacteria</taxon>
        <taxon>Burkholderiales</taxon>
        <taxon>Oxalobacteraceae</taxon>
        <taxon>Noviherbaspirillum</taxon>
    </lineage>
</organism>
<protein>
    <submittedName>
        <fullName evidence="3">YsnF/AvaK domain-containing protein</fullName>
    </submittedName>
</protein>
<dbReference type="InterPro" id="IPR019060">
    <property type="entry name" value="DUF2382"/>
</dbReference>
<dbReference type="PANTHER" id="PTHR38463">
    <property type="entry name" value="STRESS RESPONSE PROTEIN YSNF"/>
    <property type="match status" value="1"/>
</dbReference>